<name>A0ABU0EFX6_9CELL</name>
<dbReference type="SMART" id="SM00895">
    <property type="entry name" value="FCD"/>
    <property type="match status" value="1"/>
</dbReference>
<proteinExistence type="predicted"/>
<evidence type="ECO:0000259" key="4">
    <source>
        <dbReference type="PROSITE" id="PS50949"/>
    </source>
</evidence>
<dbReference type="Gene3D" id="1.10.10.10">
    <property type="entry name" value="Winged helix-like DNA-binding domain superfamily/Winged helix DNA-binding domain"/>
    <property type="match status" value="1"/>
</dbReference>
<sequence>MSDEWSSEEPENLLSQTDVVIEGIKDMIISGELGPGDRLPIEKDLAAAFGVSRGPLREGVRALVLLGVLGTRRGSGTYVTSLDAARLLSPVGFLVDLYQPSSSAHLSAVRRVLEVEAVGHAATAVGQAELDILTAILEDIDRDLAHDPDGPVLQAVIDADSRFHATIARAGGNPVLAALVESLVSRTFRSRLWRAIHERGANRQTQAEHRAILEALRRGDADAARIQMAAHLLAVEQSVEHQENALPDQTEPEG</sequence>
<reference evidence="5 6" key="1">
    <citation type="submission" date="2023-07" db="EMBL/GenBank/DDBJ databases">
        <title>Sorghum-associated microbial communities from plants grown in Nebraska, USA.</title>
        <authorList>
            <person name="Schachtman D."/>
        </authorList>
    </citation>
    <scope>NUCLEOTIDE SEQUENCE [LARGE SCALE GENOMIC DNA]</scope>
    <source>
        <strain evidence="5 6">BE332</strain>
    </source>
</reference>
<dbReference type="EMBL" id="JAUSVB010000003">
    <property type="protein sequence ID" value="MDQ0373945.1"/>
    <property type="molecule type" value="Genomic_DNA"/>
</dbReference>
<evidence type="ECO:0000256" key="1">
    <source>
        <dbReference type="ARBA" id="ARBA00023015"/>
    </source>
</evidence>
<keyword evidence="1" id="KW-0805">Transcription regulation</keyword>
<evidence type="ECO:0000256" key="2">
    <source>
        <dbReference type="ARBA" id="ARBA00023125"/>
    </source>
</evidence>
<dbReference type="Pfam" id="PF00392">
    <property type="entry name" value="GntR"/>
    <property type="match status" value="1"/>
</dbReference>
<dbReference type="Gene3D" id="1.20.120.530">
    <property type="entry name" value="GntR ligand-binding domain-like"/>
    <property type="match status" value="1"/>
</dbReference>
<keyword evidence="3" id="KW-0804">Transcription</keyword>
<dbReference type="InterPro" id="IPR036390">
    <property type="entry name" value="WH_DNA-bd_sf"/>
</dbReference>
<organism evidence="5 6">
    <name type="scientific">Cellulomonas humilata</name>
    <dbReference type="NCBI Taxonomy" id="144055"/>
    <lineage>
        <taxon>Bacteria</taxon>
        <taxon>Bacillati</taxon>
        <taxon>Actinomycetota</taxon>
        <taxon>Actinomycetes</taxon>
        <taxon>Micrococcales</taxon>
        <taxon>Cellulomonadaceae</taxon>
        <taxon>Cellulomonas</taxon>
    </lineage>
</organism>
<evidence type="ECO:0000256" key="3">
    <source>
        <dbReference type="ARBA" id="ARBA00023163"/>
    </source>
</evidence>
<dbReference type="InterPro" id="IPR036388">
    <property type="entry name" value="WH-like_DNA-bd_sf"/>
</dbReference>
<dbReference type="InterPro" id="IPR000524">
    <property type="entry name" value="Tscrpt_reg_HTH_GntR"/>
</dbReference>
<evidence type="ECO:0000313" key="5">
    <source>
        <dbReference type="EMBL" id="MDQ0373945.1"/>
    </source>
</evidence>
<dbReference type="CDD" id="cd07377">
    <property type="entry name" value="WHTH_GntR"/>
    <property type="match status" value="1"/>
</dbReference>
<dbReference type="PROSITE" id="PS50949">
    <property type="entry name" value="HTH_GNTR"/>
    <property type="match status" value="1"/>
</dbReference>
<dbReference type="GO" id="GO:0003677">
    <property type="term" value="F:DNA binding"/>
    <property type="evidence" value="ECO:0007669"/>
    <property type="project" value="UniProtKB-KW"/>
</dbReference>
<evidence type="ECO:0000313" key="6">
    <source>
        <dbReference type="Proteomes" id="UP001239626"/>
    </source>
</evidence>
<dbReference type="PRINTS" id="PR00035">
    <property type="entry name" value="HTHGNTR"/>
</dbReference>
<keyword evidence="6" id="KW-1185">Reference proteome</keyword>
<dbReference type="PANTHER" id="PTHR43537:SF5">
    <property type="entry name" value="UXU OPERON TRANSCRIPTIONAL REGULATOR"/>
    <property type="match status" value="1"/>
</dbReference>
<dbReference type="InterPro" id="IPR011711">
    <property type="entry name" value="GntR_C"/>
</dbReference>
<dbReference type="SUPFAM" id="SSF48008">
    <property type="entry name" value="GntR ligand-binding domain-like"/>
    <property type="match status" value="1"/>
</dbReference>
<dbReference type="RefSeq" id="WP_307492321.1">
    <property type="nucleotide sequence ID" value="NZ_JAUSVB010000003.1"/>
</dbReference>
<dbReference type="Proteomes" id="UP001239626">
    <property type="component" value="Unassembled WGS sequence"/>
</dbReference>
<dbReference type="PANTHER" id="PTHR43537">
    <property type="entry name" value="TRANSCRIPTIONAL REGULATOR, GNTR FAMILY"/>
    <property type="match status" value="1"/>
</dbReference>
<dbReference type="SUPFAM" id="SSF46785">
    <property type="entry name" value="Winged helix' DNA-binding domain"/>
    <property type="match status" value="1"/>
</dbReference>
<keyword evidence="2 5" id="KW-0238">DNA-binding</keyword>
<protein>
    <submittedName>
        <fullName evidence="5">DNA-binding FadR family transcriptional regulator</fullName>
    </submittedName>
</protein>
<accession>A0ABU0EFX6</accession>
<feature type="domain" description="HTH gntR-type" evidence="4">
    <location>
        <begin position="14"/>
        <end position="82"/>
    </location>
</feature>
<dbReference type="SMART" id="SM00345">
    <property type="entry name" value="HTH_GNTR"/>
    <property type="match status" value="1"/>
</dbReference>
<comment type="caution">
    <text evidence="5">The sequence shown here is derived from an EMBL/GenBank/DDBJ whole genome shotgun (WGS) entry which is preliminary data.</text>
</comment>
<dbReference type="Pfam" id="PF07729">
    <property type="entry name" value="FCD"/>
    <property type="match status" value="1"/>
</dbReference>
<dbReference type="InterPro" id="IPR008920">
    <property type="entry name" value="TF_FadR/GntR_C"/>
</dbReference>
<gene>
    <name evidence="5" type="ORF">J2X26_002266</name>
</gene>